<dbReference type="EMBL" id="MT141552">
    <property type="protein sequence ID" value="QJA66295.1"/>
    <property type="molecule type" value="Genomic_DNA"/>
</dbReference>
<dbReference type="InterPro" id="IPR019096">
    <property type="entry name" value="YopX_protein"/>
</dbReference>
<proteinExistence type="predicted"/>
<evidence type="ECO:0000313" key="2">
    <source>
        <dbReference type="EMBL" id="QJA66295.1"/>
    </source>
</evidence>
<name>A0A6M3JAP5_9ZZZZ</name>
<reference evidence="2" key="1">
    <citation type="submission" date="2020-03" db="EMBL/GenBank/DDBJ databases">
        <title>The deep terrestrial virosphere.</title>
        <authorList>
            <person name="Holmfeldt K."/>
            <person name="Nilsson E."/>
            <person name="Simone D."/>
            <person name="Lopez-Fernandez M."/>
            <person name="Wu X."/>
            <person name="de Brujin I."/>
            <person name="Lundin D."/>
            <person name="Andersson A."/>
            <person name="Bertilsson S."/>
            <person name="Dopson M."/>
        </authorList>
    </citation>
    <scope>NUCLEOTIDE SEQUENCE</scope>
    <source>
        <strain evidence="2">MM415B00358</strain>
    </source>
</reference>
<dbReference type="InterPro" id="IPR023385">
    <property type="entry name" value="YopX-like_C"/>
</dbReference>
<dbReference type="Gene3D" id="2.30.30.290">
    <property type="entry name" value="YopX-like domains"/>
    <property type="match status" value="1"/>
</dbReference>
<organism evidence="2">
    <name type="scientific">viral metagenome</name>
    <dbReference type="NCBI Taxonomy" id="1070528"/>
    <lineage>
        <taxon>unclassified sequences</taxon>
        <taxon>metagenomes</taxon>
        <taxon>organismal metagenomes</taxon>
    </lineage>
</organism>
<dbReference type="NCBIfam" id="TIGR01671">
    <property type="entry name" value="phage_TIGR01671"/>
    <property type="match status" value="1"/>
</dbReference>
<feature type="domain" description="YopX protein" evidence="1">
    <location>
        <begin position="5"/>
        <end position="139"/>
    </location>
</feature>
<accession>A0A6M3JAP5</accession>
<gene>
    <name evidence="2" type="ORF">MM415B00358_0057</name>
</gene>
<dbReference type="SUPFAM" id="SSF159006">
    <property type="entry name" value="YopX-like"/>
    <property type="match status" value="1"/>
</dbReference>
<protein>
    <submittedName>
        <fullName evidence="2">Putative YopX protein</fullName>
    </submittedName>
</protein>
<dbReference type="InterPro" id="IPR010024">
    <property type="entry name" value="CHP16711"/>
</dbReference>
<dbReference type="AlphaFoldDB" id="A0A6M3JAP5"/>
<dbReference type="Pfam" id="PF09643">
    <property type="entry name" value="YopX"/>
    <property type="match status" value="1"/>
</dbReference>
<evidence type="ECO:0000259" key="1">
    <source>
        <dbReference type="Pfam" id="PF09643"/>
    </source>
</evidence>
<sequence length="141" mass="15850">MREIKFRAWNKMHDLGMLPVSQLSWDEHDDGILRLHFCGSTDGKMHGSFGVHSGLGNVDGSEETGWVLMQYTGLLDKQGKEIYEGDIVNFKEGKTYHYGMTGATIEYSEGGFFPFADNGDNMPYPKPNECEVVGNIYEEAK</sequence>